<dbReference type="Gene3D" id="1.20.58.340">
    <property type="entry name" value="Magnesium transport protein CorA, transmembrane region"/>
    <property type="match status" value="1"/>
</dbReference>
<dbReference type="InterPro" id="IPR045863">
    <property type="entry name" value="CorA_TM1_TM2"/>
</dbReference>
<name>A0A9P5NRL0_GYMJU</name>
<proteinExistence type="predicted"/>
<comment type="subcellular location">
    <subcellularLocation>
        <location evidence="1">Membrane</location>
        <topology evidence="1">Multi-pass membrane protein</topology>
    </subcellularLocation>
</comment>
<keyword evidence="7" id="KW-1185">Reference proteome</keyword>
<protein>
    <submittedName>
        <fullName evidence="6">Uncharacterized protein</fullName>
    </submittedName>
</protein>
<dbReference type="SUPFAM" id="SSF144083">
    <property type="entry name" value="Magnesium transport protein CorA, transmembrane region"/>
    <property type="match status" value="1"/>
</dbReference>
<evidence type="ECO:0000256" key="4">
    <source>
        <dbReference type="ARBA" id="ARBA00023136"/>
    </source>
</evidence>
<evidence type="ECO:0000256" key="2">
    <source>
        <dbReference type="ARBA" id="ARBA00022692"/>
    </source>
</evidence>
<evidence type="ECO:0000256" key="3">
    <source>
        <dbReference type="ARBA" id="ARBA00022989"/>
    </source>
</evidence>
<dbReference type="OrthoDB" id="3231000at2759"/>
<comment type="caution">
    <text evidence="6">The sequence shown here is derived from an EMBL/GenBank/DDBJ whole genome shotgun (WGS) entry which is preliminary data.</text>
</comment>
<dbReference type="EMBL" id="JADNYJ010000035">
    <property type="protein sequence ID" value="KAF8902610.1"/>
    <property type="molecule type" value="Genomic_DNA"/>
</dbReference>
<accession>A0A9P5NRL0</accession>
<keyword evidence="3 5" id="KW-1133">Transmembrane helix</keyword>
<organism evidence="6 7">
    <name type="scientific">Gymnopilus junonius</name>
    <name type="common">Spectacular rustgill mushroom</name>
    <name type="synonym">Gymnopilus spectabilis subsp. junonius</name>
    <dbReference type="NCBI Taxonomy" id="109634"/>
    <lineage>
        <taxon>Eukaryota</taxon>
        <taxon>Fungi</taxon>
        <taxon>Dikarya</taxon>
        <taxon>Basidiomycota</taxon>
        <taxon>Agaricomycotina</taxon>
        <taxon>Agaricomycetes</taxon>
        <taxon>Agaricomycetidae</taxon>
        <taxon>Agaricales</taxon>
        <taxon>Agaricineae</taxon>
        <taxon>Hymenogastraceae</taxon>
        <taxon>Gymnopilus</taxon>
    </lineage>
</organism>
<keyword evidence="2 5" id="KW-0812">Transmembrane</keyword>
<evidence type="ECO:0000256" key="1">
    <source>
        <dbReference type="ARBA" id="ARBA00004141"/>
    </source>
</evidence>
<keyword evidence="4 5" id="KW-0472">Membrane</keyword>
<feature type="transmembrane region" description="Helical" evidence="5">
    <location>
        <begin position="55"/>
        <end position="73"/>
    </location>
</feature>
<gene>
    <name evidence="6" type="ORF">CPB84DRAFT_1775803</name>
</gene>
<evidence type="ECO:0000313" key="7">
    <source>
        <dbReference type="Proteomes" id="UP000724874"/>
    </source>
</evidence>
<dbReference type="Proteomes" id="UP000724874">
    <property type="component" value="Unassembled WGS sequence"/>
</dbReference>
<evidence type="ECO:0000256" key="5">
    <source>
        <dbReference type="SAM" id="Phobius"/>
    </source>
</evidence>
<dbReference type="GO" id="GO:0016020">
    <property type="term" value="C:membrane"/>
    <property type="evidence" value="ECO:0007669"/>
    <property type="project" value="UniProtKB-SubCell"/>
</dbReference>
<reference evidence="6" key="1">
    <citation type="submission" date="2020-11" db="EMBL/GenBank/DDBJ databases">
        <authorList>
            <consortium name="DOE Joint Genome Institute"/>
            <person name="Ahrendt S."/>
            <person name="Riley R."/>
            <person name="Andreopoulos W."/>
            <person name="LaButti K."/>
            <person name="Pangilinan J."/>
            <person name="Ruiz-duenas F.J."/>
            <person name="Barrasa J.M."/>
            <person name="Sanchez-Garcia M."/>
            <person name="Camarero S."/>
            <person name="Miyauchi S."/>
            <person name="Serrano A."/>
            <person name="Linde D."/>
            <person name="Babiker R."/>
            <person name="Drula E."/>
            <person name="Ayuso-Fernandez I."/>
            <person name="Pacheco R."/>
            <person name="Padilla G."/>
            <person name="Ferreira P."/>
            <person name="Barriuso J."/>
            <person name="Kellner H."/>
            <person name="Castanera R."/>
            <person name="Alfaro M."/>
            <person name="Ramirez L."/>
            <person name="Pisabarro A.G."/>
            <person name="Kuo A."/>
            <person name="Tritt A."/>
            <person name="Lipzen A."/>
            <person name="He G."/>
            <person name="Yan M."/>
            <person name="Ng V."/>
            <person name="Cullen D."/>
            <person name="Martin F."/>
            <person name="Rosso M.-N."/>
            <person name="Henrissat B."/>
            <person name="Hibbett D."/>
            <person name="Martinez A.T."/>
            <person name="Grigoriev I.V."/>
        </authorList>
    </citation>
    <scope>NUCLEOTIDE SEQUENCE</scope>
    <source>
        <strain evidence="6">AH 44721</strain>
    </source>
</reference>
<feature type="transmembrane region" description="Helical" evidence="5">
    <location>
        <begin position="15"/>
        <end position="35"/>
    </location>
</feature>
<evidence type="ECO:0000313" key="6">
    <source>
        <dbReference type="EMBL" id="KAF8902610.1"/>
    </source>
</evidence>
<dbReference type="AlphaFoldDB" id="A0A9P5NRL0"/>
<sequence length="122" mass="13899">MTSVSIFLTPQMKQISYLTIVFLPASFVAVILFPSVQRVFGMNVKEIVPQTPNGVPHYVAVAIPFTLATIWIITSFQSKFFFPPEHLNFWKKMMSPLLLLPRLFGRKPPEEKGDVEHVVHEA</sequence>